<evidence type="ECO:0000256" key="8">
    <source>
        <dbReference type="ARBA" id="ARBA00023136"/>
    </source>
</evidence>
<dbReference type="RefSeq" id="WP_123521167.1">
    <property type="nucleotide sequence ID" value="NZ_JBHLWF010000084.1"/>
</dbReference>
<sequence length="285" mass="30425">MFPALRERQALALSVAAALLTITLKFGAWYQTGSVGLLSDALESLVNLAGAGFALMMVIYSQQPADRGHPFGHGKAEYFSSGFEGLLIALAAAGIFVSAIRRLLAPQALEGLASGLTLTVAATLANFIVARILLRSGRSHHSMATEADGRHLMTDVWTSVGVIAGVAAAWASGRHWLDPVVAILVGLNILREGWHLVRRSFDGLMDGALPDADIVRISDVLARCCPEGARFAGLRTRSAGRYRFAYAELHVPVDWPVGRALEPVAQAERELAAVGITLTVRLRPP</sequence>
<dbReference type="InterPro" id="IPR058533">
    <property type="entry name" value="Cation_efflux_TM"/>
</dbReference>
<dbReference type="Pfam" id="PF16916">
    <property type="entry name" value="ZT_dimer"/>
    <property type="match status" value="1"/>
</dbReference>
<keyword evidence="7 9" id="KW-1133">Transmembrane helix</keyword>
<dbReference type="EMBL" id="SMAF01000014">
    <property type="protein sequence ID" value="TCS97166.1"/>
    <property type="molecule type" value="Genomic_DNA"/>
</dbReference>
<feature type="domain" description="Cation efflux protein cytoplasmic" evidence="11">
    <location>
        <begin position="209"/>
        <end position="271"/>
    </location>
</feature>
<evidence type="ECO:0000256" key="2">
    <source>
        <dbReference type="ARBA" id="ARBA00010212"/>
    </source>
</evidence>
<dbReference type="GO" id="GO:0006882">
    <property type="term" value="P:intracellular zinc ion homeostasis"/>
    <property type="evidence" value="ECO:0007669"/>
    <property type="project" value="TreeGrafter"/>
</dbReference>
<evidence type="ECO:0000256" key="9">
    <source>
        <dbReference type="SAM" id="Phobius"/>
    </source>
</evidence>
<dbReference type="GO" id="GO:0015341">
    <property type="term" value="F:zinc efflux antiporter activity"/>
    <property type="evidence" value="ECO:0007669"/>
    <property type="project" value="TreeGrafter"/>
</dbReference>
<keyword evidence="4" id="KW-0410">Iron transport</keyword>
<dbReference type="Proteomes" id="UP000294599">
    <property type="component" value="Unassembled WGS sequence"/>
</dbReference>
<dbReference type="Gene3D" id="1.20.1510.10">
    <property type="entry name" value="Cation efflux protein transmembrane domain"/>
    <property type="match status" value="1"/>
</dbReference>
<evidence type="ECO:0000256" key="4">
    <source>
        <dbReference type="ARBA" id="ARBA00022496"/>
    </source>
</evidence>
<dbReference type="InterPro" id="IPR027469">
    <property type="entry name" value="Cation_efflux_TMD_sf"/>
</dbReference>
<evidence type="ECO:0000256" key="7">
    <source>
        <dbReference type="ARBA" id="ARBA00022989"/>
    </source>
</evidence>
<proteinExistence type="inferred from homology"/>
<evidence type="ECO:0000256" key="5">
    <source>
        <dbReference type="ARBA" id="ARBA00022692"/>
    </source>
</evidence>
<evidence type="ECO:0000313" key="12">
    <source>
        <dbReference type="EMBL" id="TCS97166.1"/>
    </source>
</evidence>
<evidence type="ECO:0000259" key="10">
    <source>
        <dbReference type="Pfam" id="PF01545"/>
    </source>
</evidence>
<dbReference type="InterPro" id="IPR050291">
    <property type="entry name" value="CDF_Transporter"/>
</dbReference>
<comment type="similarity">
    <text evidence="2">Belongs to the cation diffusion facilitator (CDF) transporter (TC 2.A.4) family. FieF subfamily.</text>
</comment>
<dbReference type="NCBIfam" id="TIGR01297">
    <property type="entry name" value="CDF"/>
    <property type="match status" value="1"/>
</dbReference>
<evidence type="ECO:0000259" key="11">
    <source>
        <dbReference type="Pfam" id="PF16916"/>
    </source>
</evidence>
<dbReference type="SUPFAM" id="SSF160240">
    <property type="entry name" value="Cation efflux protein cytoplasmic domain-like"/>
    <property type="match status" value="1"/>
</dbReference>
<gene>
    <name evidence="12" type="ORF">EDC25_11417</name>
</gene>
<dbReference type="Gene3D" id="3.30.70.1350">
    <property type="entry name" value="Cation efflux protein, cytoplasmic domain"/>
    <property type="match status" value="1"/>
</dbReference>
<comment type="subcellular location">
    <subcellularLocation>
        <location evidence="1">Membrane</location>
        <topology evidence="1">Multi-pass membrane protein</topology>
    </subcellularLocation>
</comment>
<comment type="caution">
    <text evidence="12">The sequence shown here is derived from an EMBL/GenBank/DDBJ whole genome shotgun (WGS) entry which is preliminary data.</text>
</comment>
<dbReference type="InterPro" id="IPR036837">
    <property type="entry name" value="Cation_efflux_CTD_sf"/>
</dbReference>
<keyword evidence="5 9" id="KW-0812">Transmembrane</keyword>
<evidence type="ECO:0000256" key="3">
    <source>
        <dbReference type="ARBA" id="ARBA00022448"/>
    </source>
</evidence>
<evidence type="ECO:0000256" key="6">
    <source>
        <dbReference type="ARBA" id="ARBA00022906"/>
    </source>
</evidence>
<evidence type="ECO:0000256" key="1">
    <source>
        <dbReference type="ARBA" id="ARBA00004141"/>
    </source>
</evidence>
<feature type="transmembrane region" description="Helical" evidence="9">
    <location>
        <begin position="41"/>
        <end position="60"/>
    </location>
</feature>
<feature type="domain" description="Cation efflux protein transmembrane" evidence="10">
    <location>
        <begin position="12"/>
        <end position="205"/>
    </location>
</feature>
<dbReference type="AlphaFoldDB" id="A0A4R3LI06"/>
<dbReference type="GO" id="GO:0015086">
    <property type="term" value="F:cadmium ion transmembrane transporter activity"/>
    <property type="evidence" value="ECO:0007669"/>
    <property type="project" value="TreeGrafter"/>
</dbReference>
<keyword evidence="8 9" id="KW-0472">Membrane</keyword>
<feature type="transmembrane region" description="Helical" evidence="9">
    <location>
        <begin position="112"/>
        <end position="134"/>
    </location>
</feature>
<protein>
    <submittedName>
        <fullName evidence="12">Cation diffusion facilitator family transporter</fullName>
    </submittedName>
</protein>
<keyword evidence="4" id="KW-0408">Iron</keyword>
<accession>A0A4R3LI06</accession>
<feature type="transmembrane region" description="Helical" evidence="9">
    <location>
        <begin position="81"/>
        <end position="100"/>
    </location>
</feature>
<dbReference type="InterPro" id="IPR027470">
    <property type="entry name" value="Cation_efflux_CTD"/>
</dbReference>
<keyword evidence="6" id="KW-0406">Ion transport</keyword>
<dbReference type="PANTHER" id="PTHR43840:SF15">
    <property type="entry name" value="MITOCHONDRIAL METAL TRANSPORTER 1-RELATED"/>
    <property type="match status" value="1"/>
</dbReference>
<dbReference type="SUPFAM" id="SSF161111">
    <property type="entry name" value="Cation efflux protein transmembrane domain-like"/>
    <property type="match status" value="1"/>
</dbReference>
<dbReference type="Pfam" id="PF01545">
    <property type="entry name" value="Cation_efflux"/>
    <property type="match status" value="1"/>
</dbReference>
<organism evidence="12 13">
    <name type="scientific">Pseudofulvimonas gallinarii</name>
    <dbReference type="NCBI Taxonomy" id="634155"/>
    <lineage>
        <taxon>Bacteria</taxon>
        <taxon>Pseudomonadati</taxon>
        <taxon>Pseudomonadota</taxon>
        <taxon>Gammaproteobacteria</taxon>
        <taxon>Lysobacterales</taxon>
        <taxon>Rhodanobacteraceae</taxon>
        <taxon>Pseudofulvimonas</taxon>
    </lineage>
</organism>
<dbReference type="GO" id="GO:0005886">
    <property type="term" value="C:plasma membrane"/>
    <property type="evidence" value="ECO:0007669"/>
    <property type="project" value="TreeGrafter"/>
</dbReference>
<keyword evidence="13" id="KW-1185">Reference proteome</keyword>
<reference evidence="12 13" key="1">
    <citation type="submission" date="2019-03" db="EMBL/GenBank/DDBJ databases">
        <title>Genomic Encyclopedia of Type Strains, Phase IV (KMG-IV): sequencing the most valuable type-strain genomes for metagenomic binning, comparative biology and taxonomic classification.</title>
        <authorList>
            <person name="Goeker M."/>
        </authorList>
    </citation>
    <scope>NUCLEOTIDE SEQUENCE [LARGE SCALE GENOMIC DNA]</scope>
    <source>
        <strain evidence="12 13">DSM 21944</strain>
    </source>
</reference>
<dbReference type="PANTHER" id="PTHR43840">
    <property type="entry name" value="MITOCHONDRIAL METAL TRANSPORTER 1-RELATED"/>
    <property type="match status" value="1"/>
</dbReference>
<dbReference type="OrthoDB" id="9806522at2"/>
<dbReference type="GO" id="GO:0015093">
    <property type="term" value="F:ferrous iron transmembrane transporter activity"/>
    <property type="evidence" value="ECO:0007669"/>
    <property type="project" value="TreeGrafter"/>
</dbReference>
<keyword evidence="3" id="KW-0813">Transport</keyword>
<name>A0A4R3LI06_9GAMM</name>
<keyword evidence="6" id="KW-0862">Zinc</keyword>
<evidence type="ECO:0000313" key="13">
    <source>
        <dbReference type="Proteomes" id="UP000294599"/>
    </source>
</evidence>
<dbReference type="InterPro" id="IPR002524">
    <property type="entry name" value="Cation_efflux"/>
</dbReference>
<keyword evidence="6" id="KW-0864">Zinc transport</keyword>